<name>H6BZC2_EXODN</name>
<dbReference type="InParanoid" id="H6BZC2"/>
<reference evidence="2" key="1">
    <citation type="submission" date="2011-07" db="EMBL/GenBank/DDBJ databases">
        <title>The Genome Sequence of Exophiala (Wangiella) dermatitidis NIH/UT8656.</title>
        <authorList>
            <consortium name="The Broad Institute Genome Sequencing Platform"/>
            <person name="Cuomo C."/>
            <person name="Wang Z."/>
            <person name="Hunicke-Smith S."/>
            <person name="Szanislo P.J."/>
            <person name="Earl A."/>
            <person name="Young S.K."/>
            <person name="Zeng Q."/>
            <person name="Gargeya S."/>
            <person name="Fitzgerald M."/>
            <person name="Haas B."/>
            <person name="Abouelleil A."/>
            <person name="Alvarado L."/>
            <person name="Arachchi H.M."/>
            <person name="Berlin A."/>
            <person name="Brown A."/>
            <person name="Chapman S.B."/>
            <person name="Chen Z."/>
            <person name="Dunbar C."/>
            <person name="Freedman E."/>
            <person name="Gearin G."/>
            <person name="Gellesch M."/>
            <person name="Goldberg J."/>
            <person name="Griggs A."/>
            <person name="Gujja S."/>
            <person name="Heiman D."/>
            <person name="Howarth C."/>
            <person name="Larson L."/>
            <person name="Lui A."/>
            <person name="MacDonald P.J.P."/>
            <person name="Montmayeur A."/>
            <person name="Murphy C."/>
            <person name="Neiman D."/>
            <person name="Pearson M."/>
            <person name="Priest M."/>
            <person name="Roberts A."/>
            <person name="Saif S."/>
            <person name="Shea T."/>
            <person name="Shenoy N."/>
            <person name="Sisk P."/>
            <person name="Stolte C."/>
            <person name="Sykes S."/>
            <person name="Wortman J."/>
            <person name="Nusbaum C."/>
            <person name="Birren B."/>
        </authorList>
    </citation>
    <scope>NUCLEOTIDE SEQUENCE</scope>
    <source>
        <strain evidence="2">NIH/UT8656</strain>
    </source>
</reference>
<dbReference type="Proteomes" id="UP000007304">
    <property type="component" value="Unassembled WGS sequence"/>
</dbReference>
<feature type="region of interest" description="Disordered" evidence="1">
    <location>
        <begin position="90"/>
        <end position="119"/>
    </location>
</feature>
<evidence type="ECO:0000313" key="3">
    <source>
        <dbReference type="Proteomes" id="UP000007304"/>
    </source>
</evidence>
<sequence>MPIAYLPQLQQQQQRQQQQQQHSNSSGNLNLNDYFTTTPTPTFPQFKMGCILSKFEGAKAKFFAWLYARVRSPRTRSFFTARHRSPYYEAPNPFPEGILPAGEPEPKILRSPQGTDERKANYRRGTVAWDQDLAKPAFKCLTPLGSAYQRSKPDLAK</sequence>
<dbReference type="GeneID" id="20309680"/>
<evidence type="ECO:0000313" key="2">
    <source>
        <dbReference type="EMBL" id="EHY56985.1"/>
    </source>
</evidence>
<feature type="compositionally biased region" description="Polar residues" evidence="1">
    <location>
        <begin position="22"/>
        <end position="33"/>
    </location>
</feature>
<keyword evidence="3" id="KW-1185">Reference proteome</keyword>
<feature type="compositionally biased region" description="Low complexity" evidence="1">
    <location>
        <begin position="9"/>
        <end position="21"/>
    </location>
</feature>
<dbReference type="AlphaFoldDB" id="H6BZC2"/>
<accession>H6BZC2</accession>
<dbReference type="VEuPathDB" id="FungiDB:HMPREF1120_05041"/>
<proteinExistence type="predicted"/>
<dbReference type="RefSeq" id="XP_009157446.1">
    <property type="nucleotide sequence ID" value="XM_009159198.1"/>
</dbReference>
<protein>
    <submittedName>
        <fullName evidence="2">Uncharacterized protein</fullName>
    </submittedName>
</protein>
<organism evidence="2 3">
    <name type="scientific">Exophiala dermatitidis (strain ATCC 34100 / CBS 525.76 / NIH/UT8656)</name>
    <name type="common">Black yeast</name>
    <name type="synonym">Wangiella dermatitidis</name>
    <dbReference type="NCBI Taxonomy" id="858893"/>
    <lineage>
        <taxon>Eukaryota</taxon>
        <taxon>Fungi</taxon>
        <taxon>Dikarya</taxon>
        <taxon>Ascomycota</taxon>
        <taxon>Pezizomycotina</taxon>
        <taxon>Eurotiomycetes</taxon>
        <taxon>Chaetothyriomycetidae</taxon>
        <taxon>Chaetothyriales</taxon>
        <taxon>Herpotrichiellaceae</taxon>
        <taxon>Exophiala</taxon>
    </lineage>
</organism>
<feature type="region of interest" description="Disordered" evidence="1">
    <location>
        <begin position="9"/>
        <end position="33"/>
    </location>
</feature>
<evidence type="ECO:0000256" key="1">
    <source>
        <dbReference type="SAM" id="MobiDB-lite"/>
    </source>
</evidence>
<dbReference type="HOGENOM" id="CLU_1677888_0_0_1"/>
<dbReference type="EMBL" id="JH226133">
    <property type="protein sequence ID" value="EHY56985.1"/>
    <property type="molecule type" value="Genomic_DNA"/>
</dbReference>
<gene>
    <name evidence="2" type="ORF">HMPREF1120_05041</name>
</gene>